<dbReference type="PANTHER" id="PTHR46250:SF15">
    <property type="entry name" value="OS01G0523800 PROTEIN"/>
    <property type="match status" value="1"/>
</dbReference>
<feature type="compositionally biased region" description="Basic and acidic residues" evidence="1">
    <location>
        <begin position="236"/>
        <end position="255"/>
    </location>
</feature>
<dbReference type="InterPro" id="IPR024752">
    <property type="entry name" value="Myb/SANT-like_dom"/>
</dbReference>
<dbReference type="Gramene" id="TVU11187">
    <property type="protein sequence ID" value="TVU11187"/>
    <property type="gene ID" value="EJB05_44756"/>
</dbReference>
<feature type="region of interest" description="Disordered" evidence="1">
    <location>
        <begin position="236"/>
        <end position="275"/>
    </location>
</feature>
<dbReference type="Pfam" id="PF23950">
    <property type="entry name" value="MLLE_2"/>
    <property type="match status" value="1"/>
</dbReference>
<evidence type="ECO:0000259" key="2">
    <source>
        <dbReference type="Pfam" id="PF12776"/>
    </source>
</evidence>
<sequence length="410" mass="46449">LASSRRRPSSPSSHRASLLVDGTAKGEEKEERDKENKEEEQNTRAQILRRLCVPLDMAVIVSMNLLPMDVSESSTTVRGRGKNKRKWFSAEDDELMKALYDVSLDPKWKAEGGFKNGCLFELEARLAEKLPAANISALPHIESRLRYFRTKYGALEQMLNKSGFNWDANTKMLQCEKQQYDAHCKNHVDAKGLYGVSFPYYDTLSAVYAKDIATGEGAEGFSDAVSNMELELVTEHCNDQEEEERTSRETPRRSFDSTSSSSKRQKKEAGKGKDVVSSDPLLDMFNEVSGDLKFVTKNVGKMAEAMEREAAIQEKTLHEDPQQKLREKAVNELRRLEFTGGELIQAASVFVKMPDQMGMLFALPEALRMEYIVNMLHDEKKEREERLRGSRQDSLGSQLRKKKEDGTQGL</sequence>
<feature type="region of interest" description="Disordered" evidence="1">
    <location>
        <begin position="1"/>
        <end position="43"/>
    </location>
</feature>
<evidence type="ECO:0000313" key="4">
    <source>
        <dbReference type="EMBL" id="TVU11187.1"/>
    </source>
</evidence>
<evidence type="ECO:0000256" key="1">
    <source>
        <dbReference type="SAM" id="MobiDB-lite"/>
    </source>
</evidence>
<feature type="region of interest" description="Disordered" evidence="1">
    <location>
        <begin position="380"/>
        <end position="410"/>
    </location>
</feature>
<name>A0A5J9TJ16_9POAL</name>
<feature type="domain" description="Myb/SANT-like" evidence="2">
    <location>
        <begin position="138"/>
        <end position="182"/>
    </location>
</feature>
<dbReference type="OrthoDB" id="681295at2759"/>
<reference evidence="4 5" key="1">
    <citation type="journal article" date="2019" name="Sci. Rep.">
        <title>A high-quality genome of Eragrostis curvula grass provides insights into Poaceae evolution and supports new strategies to enhance forage quality.</title>
        <authorList>
            <person name="Carballo J."/>
            <person name="Santos B.A.C.M."/>
            <person name="Zappacosta D."/>
            <person name="Garbus I."/>
            <person name="Selva J.P."/>
            <person name="Gallo C.A."/>
            <person name="Diaz A."/>
            <person name="Albertini E."/>
            <person name="Caccamo M."/>
            <person name="Echenique V."/>
        </authorList>
    </citation>
    <scope>NUCLEOTIDE SEQUENCE [LARGE SCALE GENOMIC DNA]</scope>
    <source>
        <strain evidence="5">cv. Victoria</strain>
        <tissue evidence="4">Leaf</tissue>
    </source>
</reference>
<dbReference type="AlphaFoldDB" id="A0A5J9TJ16"/>
<organism evidence="4 5">
    <name type="scientific">Eragrostis curvula</name>
    <name type="common">weeping love grass</name>
    <dbReference type="NCBI Taxonomy" id="38414"/>
    <lineage>
        <taxon>Eukaryota</taxon>
        <taxon>Viridiplantae</taxon>
        <taxon>Streptophyta</taxon>
        <taxon>Embryophyta</taxon>
        <taxon>Tracheophyta</taxon>
        <taxon>Spermatophyta</taxon>
        <taxon>Magnoliopsida</taxon>
        <taxon>Liliopsida</taxon>
        <taxon>Poales</taxon>
        <taxon>Poaceae</taxon>
        <taxon>PACMAD clade</taxon>
        <taxon>Chloridoideae</taxon>
        <taxon>Eragrostideae</taxon>
        <taxon>Eragrostidinae</taxon>
        <taxon>Eragrostis</taxon>
    </lineage>
</organism>
<accession>A0A5J9TJ16</accession>
<protein>
    <submittedName>
        <fullName evidence="4">Uncharacterized protein</fullName>
    </submittedName>
</protein>
<evidence type="ECO:0000313" key="5">
    <source>
        <dbReference type="Proteomes" id="UP000324897"/>
    </source>
</evidence>
<feature type="non-terminal residue" evidence="4">
    <location>
        <position position="1"/>
    </location>
</feature>
<dbReference type="EMBL" id="RWGY01000039">
    <property type="protein sequence ID" value="TVU11187.1"/>
    <property type="molecule type" value="Genomic_DNA"/>
</dbReference>
<keyword evidence="5" id="KW-1185">Reference proteome</keyword>
<dbReference type="PANTHER" id="PTHR46250">
    <property type="entry name" value="MYB/SANT-LIKE DNA-BINDING DOMAIN PROTEIN-RELATED"/>
    <property type="match status" value="1"/>
</dbReference>
<feature type="compositionally biased region" description="Basic and acidic residues" evidence="1">
    <location>
        <begin position="380"/>
        <end position="391"/>
    </location>
</feature>
<dbReference type="Proteomes" id="UP000324897">
    <property type="component" value="Chromosome 3"/>
</dbReference>
<dbReference type="InterPro" id="IPR056623">
    <property type="entry name" value="MLLE_2"/>
</dbReference>
<dbReference type="Pfam" id="PF12776">
    <property type="entry name" value="Myb_DNA-bind_3"/>
    <property type="match status" value="1"/>
</dbReference>
<comment type="caution">
    <text evidence="4">The sequence shown here is derived from an EMBL/GenBank/DDBJ whole genome shotgun (WGS) entry which is preliminary data.</text>
</comment>
<feature type="domain" description="MLLE-like" evidence="3">
    <location>
        <begin position="321"/>
        <end position="379"/>
    </location>
</feature>
<feature type="compositionally biased region" description="Basic and acidic residues" evidence="1">
    <location>
        <begin position="24"/>
        <end position="42"/>
    </location>
</feature>
<proteinExistence type="predicted"/>
<evidence type="ECO:0000259" key="3">
    <source>
        <dbReference type="Pfam" id="PF23950"/>
    </source>
</evidence>
<gene>
    <name evidence="4" type="ORF">EJB05_44756</name>
</gene>